<dbReference type="CDD" id="cd02440">
    <property type="entry name" value="AdoMet_MTases"/>
    <property type="match status" value="1"/>
</dbReference>
<evidence type="ECO:0000313" key="2">
    <source>
        <dbReference type="EMBL" id="OES43859.1"/>
    </source>
</evidence>
<comment type="caution">
    <text evidence="2">The sequence shown here is derived from an EMBL/GenBank/DDBJ whole genome shotgun (WGS) entry which is preliminary data.</text>
</comment>
<gene>
    <name evidence="2" type="ORF">BA724_12255</name>
</gene>
<organism evidence="2 3">
    <name type="scientific">Domibacillus iocasae</name>
    <dbReference type="NCBI Taxonomy" id="1714016"/>
    <lineage>
        <taxon>Bacteria</taxon>
        <taxon>Bacillati</taxon>
        <taxon>Bacillota</taxon>
        <taxon>Bacilli</taxon>
        <taxon>Bacillales</taxon>
        <taxon>Bacillaceae</taxon>
        <taxon>Domibacillus</taxon>
    </lineage>
</organism>
<protein>
    <submittedName>
        <fullName evidence="2">RNA methyltransferase</fullName>
    </submittedName>
</protein>
<feature type="domain" description="Ribosomal RNA large subunit methyltransferase K/L-like methyltransferase" evidence="1">
    <location>
        <begin position="152"/>
        <end position="259"/>
    </location>
</feature>
<dbReference type="AlphaFoldDB" id="A0A1E7DLC1"/>
<dbReference type="STRING" id="1714016.BA724_12255"/>
<name>A0A1E7DLC1_9BACI</name>
<dbReference type="GO" id="GO:0016423">
    <property type="term" value="F:tRNA (guanine) methyltransferase activity"/>
    <property type="evidence" value="ECO:0007669"/>
    <property type="project" value="TreeGrafter"/>
</dbReference>
<dbReference type="Proteomes" id="UP000095658">
    <property type="component" value="Unassembled WGS sequence"/>
</dbReference>
<dbReference type="GO" id="GO:0030488">
    <property type="term" value="P:tRNA methylation"/>
    <property type="evidence" value="ECO:0007669"/>
    <property type="project" value="TreeGrafter"/>
</dbReference>
<keyword evidence="3" id="KW-1185">Reference proteome</keyword>
<dbReference type="PANTHER" id="PTHR14911">
    <property type="entry name" value="THUMP DOMAIN-CONTAINING"/>
    <property type="match status" value="1"/>
</dbReference>
<dbReference type="SUPFAM" id="SSF53335">
    <property type="entry name" value="S-adenosyl-L-methionine-dependent methyltransferases"/>
    <property type="match status" value="1"/>
</dbReference>
<dbReference type="EMBL" id="MAMP01000024">
    <property type="protein sequence ID" value="OES43859.1"/>
    <property type="molecule type" value="Genomic_DNA"/>
</dbReference>
<evidence type="ECO:0000259" key="1">
    <source>
        <dbReference type="Pfam" id="PF01170"/>
    </source>
</evidence>
<accession>A0A1E7DLC1</accession>
<evidence type="ECO:0000313" key="3">
    <source>
        <dbReference type="Proteomes" id="UP000095658"/>
    </source>
</evidence>
<dbReference type="PANTHER" id="PTHR14911:SF13">
    <property type="entry name" value="TRNA (GUANINE(6)-N2)-METHYLTRANSFERASE THUMP3"/>
    <property type="match status" value="1"/>
</dbReference>
<proteinExistence type="predicted"/>
<dbReference type="InterPro" id="IPR000241">
    <property type="entry name" value="RlmKL-like_Mtase"/>
</dbReference>
<dbReference type="InterPro" id="IPR029063">
    <property type="entry name" value="SAM-dependent_MTases_sf"/>
</dbReference>
<dbReference type="Gene3D" id="3.40.50.150">
    <property type="entry name" value="Vaccinia Virus protein VP39"/>
    <property type="match status" value="1"/>
</dbReference>
<keyword evidence="2" id="KW-0489">Methyltransferase</keyword>
<reference evidence="2 3" key="1">
    <citation type="submission" date="2016-06" db="EMBL/GenBank/DDBJ databases">
        <title>Domibacillus iocasae genome sequencing.</title>
        <authorList>
            <person name="Verma A."/>
            <person name="Pal Y."/>
            <person name="Ojha A.K."/>
            <person name="Krishnamurthi S."/>
        </authorList>
    </citation>
    <scope>NUCLEOTIDE SEQUENCE [LARGE SCALE GENOMIC DNA]</scope>
    <source>
        <strain evidence="2 3">DSM 29979</strain>
    </source>
</reference>
<dbReference type="Pfam" id="PF01170">
    <property type="entry name" value="UPF0020"/>
    <property type="match status" value="1"/>
</dbReference>
<keyword evidence="2" id="KW-0808">Transferase</keyword>
<sequence>MNEFIYTVNYSAEDQELAEMELRAFFGPNAKGPIIKSEVDLDLNRSPFIREKIDVLLDSETASGIIKKAGSMNLGEETFKVIFVKINDLPLREKVEYAERMEIERAIGWEITGEADLKNPDHLFGVAACGGRWYLGRYQKNQRLWTKHIKKPREYSTALSARDARAIANIAVPSVAGIKAIDPCCGIGTVLVEALSMGIHIDGRDMNPLVVDGSRENIAYFGLEGDVALGPIEDTKAHYDVAIIDMPYNLYTHSTPMEQQSILTNARRIAKKLVVVSVDPIEEMIREAGFIIQDRCIAKKGTFSRRILVCT</sequence>